<dbReference type="AlphaFoldDB" id="A0A7J9J191"/>
<reference evidence="2 3" key="1">
    <citation type="journal article" date="2019" name="Genome Biol. Evol.">
        <title>Insights into the evolution of the New World diploid cottons (Gossypium, subgenus Houzingenia) based on genome sequencing.</title>
        <authorList>
            <person name="Grover C.E."/>
            <person name="Arick M.A. 2nd"/>
            <person name="Thrash A."/>
            <person name="Conover J.L."/>
            <person name="Sanders W.S."/>
            <person name="Peterson D.G."/>
            <person name="Frelichowski J.E."/>
            <person name="Scheffler J.A."/>
            <person name="Scheffler B.E."/>
            <person name="Wendel J.F."/>
        </authorList>
    </citation>
    <scope>NUCLEOTIDE SEQUENCE [LARGE SCALE GENOMIC DNA]</scope>
    <source>
        <strain evidence="2">6</strain>
        <tissue evidence="2">Leaf</tissue>
    </source>
</reference>
<evidence type="ECO:0000313" key="2">
    <source>
        <dbReference type="EMBL" id="MBA0827604.1"/>
    </source>
</evidence>
<evidence type="ECO:0000313" key="3">
    <source>
        <dbReference type="Proteomes" id="UP000593575"/>
    </source>
</evidence>
<protein>
    <recommendedName>
        <fullName evidence="1">Reverse transcriptase zinc-binding domain-containing protein</fullName>
    </recommendedName>
</protein>
<organism evidence="2 3">
    <name type="scientific">Gossypium armourianum</name>
    <dbReference type="NCBI Taxonomy" id="34283"/>
    <lineage>
        <taxon>Eukaryota</taxon>
        <taxon>Viridiplantae</taxon>
        <taxon>Streptophyta</taxon>
        <taxon>Embryophyta</taxon>
        <taxon>Tracheophyta</taxon>
        <taxon>Spermatophyta</taxon>
        <taxon>Magnoliopsida</taxon>
        <taxon>eudicotyledons</taxon>
        <taxon>Gunneridae</taxon>
        <taxon>Pentapetalae</taxon>
        <taxon>rosids</taxon>
        <taxon>malvids</taxon>
        <taxon>Malvales</taxon>
        <taxon>Malvaceae</taxon>
        <taxon>Malvoideae</taxon>
        <taxon>Gossypium</taxon>
    </lineage>
</organism>
<sequence>MRRELAERVSGMVLIPDMEDKLCWANDKNEEFLVKKCFELLILDGGVDINFACDKLWKLKVPLRVRSFLWMLAIDRIPSKEFLVKRGVNLYDISVSCPWIDTIISNSAACFWRPLPYGWLKFNVCGVAKEDRAGYGGVLINKEDVARALFFGSVAANDADMAETGAVKMALEVFLAMNWKINDSLFIEYGSLVVFSCCVNKVMRPWSRQAIFDGIHRDMLKARNVAFSVSDEKGNELASSLVIAGFNRENMFKAWW</sequence>
<evidence type="ECO:0000259" key="1">
    <source>
        <dbReference type="Pfam" id="PF13966"/>
    </source>
</evidence>
<gene>
    <name evidence="2" type="ORF">Goarm_012374</name>
</gene>
<proteinExistence type="predicted"/>
<dbReference type="EMBL" id="JABFAE010000005">
    <property type="protein sequence ID" value="MBA0827604.1"/>
    <property type="molecule type" value="Genomic_DNA"/>
</dbReference>
<comment type="caution">
    <text evidence="2">The sequence shown here is derived from an EMBL/GenBank/DDBJ whole genome shotgun (WGS) entry which is preliminary data.</text>
</comment>
<dbReference type="Pfam" id="PF13966">
    <property type="entry name" value="zf-RVT"/>
    <property type="match status" value="1"/>
</dbReference>
<dbReference type="Proteomes" id="UP000593575">
    <property type="component" value="Unassembled WGS sequence"/>
</dbReference>
<name>A0A7J9J191_9ROSI</name>
<feature type="domain" description="Reverse transcriptase zinc-binding" evidence="1">
    <location>
        <begin position="32"/>
        <end position="97"/>
    </location>
</feature>
<keyword evidence="3" id="KW-1185">Reference proteome</keyword>
<dbReference type="InterPro" id="IPR026960">
    <property type="entry name" value="RVT-Znf"/>
</dbReference>
<accession>A0A7J9J191</accession>